<accession>A0A5C6RL02</accession>
<dbReference type="EMBL" id="VOOR01000032">
    <property type="protein sequence ID" value="TXB62290.1"/>
    <property type="molecule type" value="Genomic_DNA"/>
</dbReference>
<organism evidence="1 2">
    <name type="scientific">Phaeodactylibacter luteus</name>
    <dbReference type="NCBI Taxonomy" id="1564516"/>
    <lineage>
        <taxon>Bacteria</taxon>
        <taxon>Pseudomonadati</taxon>
        <taxon>Bacteroidota</taxon>
        <taxon>Saprospiria</taxon>
        <taxon>Saprospirales</taxon>
        <taxon>Haliscomenobacteraceae</taxon>
        <taxon>Phaeodactylibacter</taxon>
    </lineage>
</organism>
<name>A0A5C6RL02_9BACT</name>
<reference evidence="1 2" key="1">
    <citation type="submission" date="2019-08" db="EMBL/GenBank/DDBJ databases">
        <title>Genome of Phaeodactylibacter luteus.</title>
        <authorList>
            <person name="Bowman J.P."/>
        </authorList>
    </citation>
    <scope>NUCLEOTIDE SEQUENCE [LARGE SCALE GENOMIC DNA]</scope>
    <source>
        <strain evidence="1 2">KCTC 42180</strain>
    </source>
</reference>
<sequence length="484" mass="56266">MKDSSLLRLLRSLSQSEIISLRRHLSKNYPTHNRLLGALLLYKPDFSPEAMDDLLIFQHTFPGRPNDKQKLNTAKYKLKSIIEDQIVFRQLKASPISYHHLLLKAMAVRQQPFLWQEYNALLSHHLQQSVHQIEQYWWRFRQHLREQYNPDSKSNTPDQLTLDQLHSALLKNNLLWKLLFNIESLSSKGFRHNSTTLLGFTSEEEALLSRVSSEDPLLLLLAQLYACFREQTTSALVEPLITTFKKVYADIGQAERLIIIRYISNYAIQAYLQTDDQFPGGLPDFYYWACSQKGAFPKSSPFSYTLYLNIYISGVLSGHQMLIQLLEDKYEGLLPVNFKGDTIALCQAYAFFHRQQYTQAHQQLQLISSKVNADFAVRRQSLLLRTALELYLSGQEELENLQNRCRAYRAFFLRNTHELPDNRLQRYLALEYFITRLLAELLHSAKPSRGKAALLQELSTTPCMAKKWLLGVFYRLQPGLNTPK</sequence>
<evidence type="ECO:0000313" key="1">
    <source>
        <dbReference type="EMBL" id="TXB62290.1"/>
    </source>
</evidence>
<protein>
    <submittedName>
        <fullName evidence="1">Uncharacterized protein</fullName>
    </submittedName>
</protein>
<evidence type="ECO:0000313" key="2">
    <source>
        <dbReference type="Proteomes" id="UP000321580"/>
    </source>
</evidence>
<proteinExistence type="predicted"/>
<gene>
    <name evidence="1" type="ORF">FRY97_14675</name>
</gene>
<keyword evidence="2" id="KW-1185">Reference proteome</keyword>
<comment type="caution">
    <text evidence="1">The sequence shown here is derived from an EMBL/GenBank/DDBJ whole genome shotgun (WGS) entry which is preliminary data.</text>
</comment>
<dbReference type="Proteomes" id="UP000321580">
    <property type="component" value="Unassembled WGS sequence"/>
</dbReference>
<dbReference type="AlphaFoldDB" id="A0A5C6RL02"/>
<dbReference type="RefSeq" id="WP_147168311.1">
    <property type="nucleotide sequence ID" value="NZ_VOOR01000032.1"/>
</dbReference>